<dbReference type="EMBL" id="JAKOGI010000654">
    <property type="protein sequence ID" value="KAJ8431923.1"/>
    <property type="molecule type" value="Genomic_DNA"/>
</dbReference>
<dbReference type="AlphaFoldDB" id="A0A9Q1Q7M7"/>
<evidence type="ECO:0000313" key="3">
    <source>
        <dbReference type="Proteomes" id="UP001153076"/>
    </source>
</evidence>
<dbReference type="PANTHER" id="PTHR46929">
    <property type="entry name" value="EXPRESSED PROTEIN"/>
    <property type="match status" value="1"/>
</dbReference>
<dbReference type="PANTHER" id="PTHR46929:SF23">
    <property type="entry name" value="L10-INTERACTING MYB DOMAIN-CONTAINING PROTEIN-LIKE"/>
    <property type="match status" value="1"/>
</dbReference>
<reference evidence="2" key="1">
    <citation type="submission" date="2022-04" db="EMBL/GenBank/DDBJ databases">
        <title>Carnegiea gigantea Genome sequencing and assembly v2.</title>
        <authorList>
            <person name="Copetti D."/>
            <person name="Sanderson M.J."/>
            <person name="Burquez A."/>
            <person name="Wojciechowski M.F."/>
        </authorList>
    </citation>
    <scope>NUCLEOTIDE SEQUENCE</scope>
    <source>
        <strain evidence="2">SGP5-SGP5p</strain>
        <tissue evidence="2">Aerial part</tissue>
    </source>
</reference>
<evidence type="ECO:0000259" key="1">
    <source>
        <dbReference type="Pfam" id="PF12776"/>
    </source>
</evidence>
<evidence type="ECO:0000313" key="2">
    <source>
        <dbReference type="EMBL" id="KAJ8431923.1"/>
    </source>
</evidence>
<name>A0A9Q1Q7M7_9CARY</name>
<proteinExistence type="predicted"/>
<organism evidence="2 3">
    <name type="scientific">Carnegiea gigantea</name>
    <dbReference type="NCBI Taxonomy" id="171969"/>
    <lineage>
        <taxon>Eukaryota</taxon>
        <taxon>Viridiplantae</taxon>
        <taxon>Streptophyta</taxon>
        <taxon>Embryophyta</taxon>
        <taxon>Tracheophyta</taxon>
        <taxon>Spermatophyta</taxon>
        <taxon>Magnoliopsida</taxon>
        <taxon>eudicotyledons</taxon>
        <taxon>Gunneridae</taxon>
        <taxon>Pentapetalae</taxon>
        <taxon>Caryophyllales</taxon>
        <taxon>Cactineae</taxon>
        <taxon>Cactaceae</taxon>
        <taxon>Cactoideae</taxon>
        <taxon>Echinocereeae</taxon>
        <taxon>Carnegiea</taxon>
    </lineage>
</organism>
<keyword evidence="3" id="KW-1185">Reference proteome</keyword>
<dbReference type="InterPro" id="IPR024752">
    <property type="entry name" value="Myb/SANT-like_dom"/>
</dbReference>
<dbReference type="Pfam" id="PF12776">
    <property type="entry name" value="Myb_DNA-bind_3"/>
    <property type="match status" value="1"/>
</dbReference>
<gene>
    <name evidence="2" type="ORF">Cgig2_016356</name>
</gene>
<dbReference type="Proteomes" id="UP001153076">
    <property type="component" value="Unassembled WGS sequence"/>
</dbReference>
<accession>A0A9Q1Q7M7</accession>
<protein>
    <recommendedName>
        <fullName evidence="1">Myb/SANT-like domain-containing protein</fullName>
    </recommendedName>
</protein>
<comment type="caution">
    <text evidence="2">The sequence shown here is derived from an EMBL/GenBank/DDBJ whole genome shotgun (WGS) entry which is preliminary data.</text>
</comment>
<feature type="domain" description="Myb/SANT-like" evidence="1">
    <location>
        <begin position="50"/>
        <end position="106"/>
    </location>
</feature>
<sequence>MMANDLNEEEAVIIGATASLLGATAALLRNHNNRDIDNETRIPQIPPADMISQKFNVKCLSDHIDNHLRTVKTAWGIIAKLRSQFGCGWDENMRMIRMSPDVYNTYVKVNLTHEKYLNKKIDMYDEMAIVVGKDVAQGSSAKSSDDVEIQTKAMCVRLESCKMRLSF</sequence>